<evidence type="ECO:0000313" key="2">
    <source>
        <dbReference type="Proteomes" id="UP001201449"/>
    </source>
</evidence>
<protein>
    <submittedName>
        <fullName evidence="1">Uncharacterized protein</fullName>
    </submittedName>
</protein>
<comment type="caution">
    <text evidence="1">The sequence shown here is derived from an EMBL/GenBank/DDBJ whole genome shotgun (WGS) entry which is preliminary data.</text>
</comment>
<dbReference type="Proteomes" id="UP001201449">
    <property type="component" value="Unassembled WGS sequence"/>
</dbReference>
<name>A0ABS9BRQ5_9BACT</name>
<dbReference type="RefSeq" id="WP_234860795.1">
    <property type="nucleotide sequence ID" value="NZ_JAKEVZ010000004.1"/>
</dbReference>
<reference evidence="1 2" key="1">
    <citation type="submission" date="2022-01" db="EMBL/GenBank/DDBJ databases">
        <title>Mariniradius saccharolyticus sp. nov., isolated from sediment of a river.</title>
        <authorList>
            <person name="Liu H."/>
        </authorList>
    </citation>
    <scope>NUCLEOTIDE SEQUENCE [LARGE SCALE GENOMIC DNA]</scope>
    <source>
        <strain evidence="1 2">RY-2</strain>
    </source>
</reference>
<gene>
    <name evidence="1" type="ORF">L0U89_06535</name>
</gene>
<dbReference type="EMBL" id="JAKEVZ010000004">
    <property type="protein sequence ID" value="MCF1750722.1"/>
    <property type="molecule type" value="Genomic_DNA"/>
</dbReference>
<sequence length="241" mass="27473">MKNILFLLFIAICKESSFVHIKRNPFTTELTNSIALAVLERNSVKIQLSENHDRVNSTCSVKLEITDNIIRDACATRIGAGDFFEIRPDGNEGIDYNTEERGDQAIFLAMTKPSSQALQQSKATKVDNRIIGTWIERNTLNLDGSVNKQNDNSSKNYKAIYTKDGRFIPDSRIFRDAAKKGGVEFQYTDIPTYYFSTMDDRILTLKVPSINASEQLTYEIKGDSLILNDRNVNRIFVRERR</sequence>
<organism evidence="1 2">
    <name type="scientific">Mariniradius sediminis</name>
    <dbReference type="NCBI Taxonomy" id="2909237"/>
    <lineage>
        <taxon>Bacteria</taxon>
        <taxon>Pseudomonadati</taxon>
        <taxon>Bacteroidota</taxon>
        <taxon>Cytophagia</taxon>
        <taxon>Cytophagales</taxon>
        <taxon>Cyclobacteriaceae</taxon>
        <taxon>Mariniradius</taxon>
    </lineage>
</organism>
<evidence type="ECO:0000313" key="1">
    <source>
        <dbReference type="EMBL" id="MCF1750722.1"/>
    </source>
</evidence>
<accession>A0ABS9BRQ5</accession>
<keyword evidence="2" id="KW-1185">Reference proteome</keyword>
<proteinExistence type="predicted"/>